<dbReference type="PIRSF" id="PIRSF037226">
    <property type="entry name" value="Amidohydrolase_ACY1L2_prd"/>
    <property type="match status" value="1"/>
</dbReference>
<comment type="similarity">
    <text evidence="1 2">Belongs to the peptidase M20A family.</text>
</comment>
<dbReference type="SUPFAM" id="SSF55031">
    <property type="entry name" value="Bacterial exopeptidase dimerisation domain"/>
    <property type="match status" value="1"/>
</dbReference>
<evidence type="ECO:0000259" key="4">
    <source>
        <dbReference type="Pfam" id="PF07687"/>
    </source>
</evidence>
<evidence type="ECO:0000256" key="2">
    <source>
        <dbReference type="PIRNR" id="PIRNR037226"/>
    </source>
</evidence>
<dbReference type="InterPro" id="IPR052030">
    <property type="entry name" value="Peptidase_M20/M20A_hydrolases"/>
</dbReference>
<feature type="domain" description="Peptidase M20 dimerisation" evidence="4">
    <location>
        <begin position="217"/>
        <end position="296"/>
    </location>
</feature>
<sequence length="411" mass="42802">MALITHERHESSEEQPNSTQPDLARARAIISSTIDSLNDPLHSLNKAIHSRPELGYEEVFAHDTLTAFLTEHGFAVTRHAHGLSTSFSAEAGAGGRLVVFCAEYDALPGIGHGCGHNLIATASAAAFAAAARALSDLGVAGRVRILGTPAEEGGGGKARLIEAGAFPAAAAGTEGGGGDGDGVSAAIMSHALPLGQIREGWAGTAGFRSTASRRLGVEFHGKNAHAGQEPWNGVNALDAAVGAYAAVSMLRQQIRPEERVQGVIEDGGKVPNIIPDYTRMAWAVRSPEVSSVDALFERPPYMELRVNATLCNAYIEEMKGLGQDVLFMDDKPSAAGTDMGNVSHVVPSFHGIFGVPTDPGVAVHSREFASAASTAEAHRAALESAKGMAMLGIRVLAETGLADRAKDDFDG</sequence>
<feature type="region of interest" description="Disordered" evidence="3">
    <location>
        <begin position="1"/>
        <end position="22"/>
    </location>
</feature>
<dbReference type="Proteomes" id="UP001583177">
    <property type="component" value="Unassembled WGS sequence"/>
</dbReference>
<gene>
    <name evidence="5" type="ORF">Daus18300_009269</name>
</gene>
<dbReference type="Gene3D" id="3.40.630.10">
    <property type="entry name" value="Zn peptidases"/>
    <property type="match status" value="2"/>
</dbReference>
<dbReference type="PANTHER" id="PTHR30575">
    <property type="entry name" value="PEPTIDASE M20"/>
    <property type="match status" value="1"/>
</dbReference>
<name>A0ABR3WER1_9PEZI</name>
<comment type="caution">
    <text evidence="5">The sequence shown here is derived from an EMBL/GenBank/DDBJ whole genome shotgun (WGS) entry which is preliminary data.</text>
</comment>
<keyword evidence="6" id="KW-1185">Reference proteome</keyword>
<dbReference type="InterPro" id="IPR011650">
    <property type="entry name" value="Peptidase_M20_dimer"/>
</dbReference>
<dbReference type="InterPro" id="IPR017144">
    <property type="entry name" value="Xaa-Arg_dipeptidase"/>
</dbReference>
<dbReference type="InterPro" id="IPR002933">
    <property type="entry name" value="Peptidase_M20"/>
</dbReference>
<dbReference type="SUPFAM" id="SSF53187">
    <property type="entry name" value="Zn-dependent exopeptidases"/>
    <property type="match status" value="1"/>
</dbReference>
<dbReference type="InterPro" id="IPR036264">
    <property type="entry name" value="Bact_exopeptidase_dim_dom"/>
</dbReference>
<evidence type="ECO:0000313" key="6">
    <source>
        <dbReference type="Proteomes" id="UP001583177"/>
    </source>
</evidence>
<proteinExistence type="inferred from homology"/>
<dbReference type="EMBL" id="JAWRVE010000093">
    <property type="protein sequence ID" value="KAL1860356.1"/>
    <property type="molecule type" value="Genomic_DNA"/>
</dbReference>
<evidence type="ECO:0000256" key="1">
    <source>
        <dbReference type="ARBA" id="ARBA00006247"/>
    </source>
</evidence>
<organism evidence="5 6">
    <name type="scientific">Diaporthe australafricana</name>
    <dbReference type="NCBI Taxonomy" id="127596"/>
    <lineage>
        <taxon>Eukaryota</taxon>
        <taxon>Fungi</taxon>
        <taxon>Dikarya</taxon>
        <taxon>Ascomycota</taxon>
        <taxon>Pezizomycotina</taxon>
        <taxon>Sordariomycetes</taxon>
        <taxon>Sordariomycetidae</taxon>
        <taxon>Diaporthales</taxon>
        <taxon>Diaporthaceae</taxon>
        <taxon>Diaporthe</taxon>
    </lineage>
</organism>
<dbReference type="Pfam" id="PF07687">
    <property type="entry name" value="M20_dimer"/>
    <property type="match status" value="1"/>
</dbReference>
<evidence type="ECO:0000313" key="5">
    <source>
        <dbReference type="EMBL" id="KAL1860356.1"/>
    </source>
</evidence>
<accession>A0ABR3WER1</accession>
<evidence type="ECO:0000256" key="3">
    <source>
        <dbReference type="SAM" id="MobiDB-lite"/>
    </source>
</evidence>
<dbReference type="Pfam" id="PF01546">
    <property type="entry name" value="Peptidase_M20"/>
    <property type="match status" value="1"/>
</dbReference>
<reference evidence="5 6" key="1">
    <citation type="journal article" date="2024" name="IMA Fungus">
        <title>IMA Genome - F19 : A genome assembly and annotation guide to empower mycologists, including annotated draft genome sequences of Ceratocystis pirilliformis, Diaporthe australafricana, Fusarium ophioides, Paecilomyces lecythidis, and Sporothrix stenoceras.</title>
        <authorList>
            <person name="Aylward J."/>
            <person name="Wilson A.M."/>
            <person name="Visagie C.M."/>
            <person name="Spraker J."/>
            <person name="Barnes I."/>
            <person name="Buitendag C."/>
            <person name="Ceriani C."/>
            <person name="Del Mar Angel L."/>
            <person name="du Plessis D."/>
            <person name="Fuchs T."/>
            <person name="Gasser K."/>
            <person name="Kramer D."/>
            <person name="Li W."/>
            <person name="Munsamy K."/>
            <person name="Piso A."/>
            <person name="Price J.L."/>
            <person name="Sonnekus B."/>
            <person name="Thomas C."/>
            <person name="van der Nest A."/>
            <person name="van Dijk A."/>
            <person name="van Heerden A."/>
            <person name="van Vuuren N."/>
            <person name="Yilmaz N."/>
            <person name="Duong T.A."/>
            <person name="van der Merwe N.A."/>
            <person name="Wingfield M.J."/>
            <person name="Wingfield B.D."/>
        </authorList>
    </citation>
    <scope>NUCLEOTIDE SEQUENCE [LARGE SCALE GENOMIC DNA]</scope>
    <source>
        <strain evidence="5 6">CMW 18300</strain>
    </source>
</reference>
<feature type="compositionally biased region" description="Basic and acidic residues" evidence="3">
    <location>
        <begin position="1"/>
        <end position="12"/>
    </location>
</feature>
<protein>
    <recommendedName>
        <fullName evidence="2">Peptidase M20 domain-containing protein 2</fullName>
    </recommendedName>
</protein>
<dbReference type="PANTHER" id="PTHR30575:SF0">
    <property type="entry name" value="XAA-ARG DIPEPTIDASE"/>
    <property type="match status" value="1"/>
</dbReference>